<sequence length="43" mass="4747">GRGELRRRVPEPAVSAQGLRGGFCDQDGEEGLRPSRQCRYASE</sequence>
<reference evidence="3" key="1">
    <citation type="submission" date="2015-05" db="EMBL/GenBank/DDBJ databases">
        <authorList>
            <person name="Fogelqvist Johan"/>
        </authorList>
    </citation>
    <scope>NUCLEOTIDE SEQUENCE [LARGE SCALE GENOMIC DNA]</scope>
</reference>
<feature type="region of interest" description="Disordered" evidence="1">
    <location>
        <begin position="1"/>
        <end position="43"/>
    </location>
</feature>
<dbReference type="AlphaFoldDB" id="A0A0G4N9P3"/>
<dbReference type="Proteomes" id="UP000045706">
    <property type="component" value="Unassembled WGS sequence"/>
</dbReference>
<dbReference type="EMBL" id="CVQI01033164">
    <property type="protein sequence ID" value="CRK43296.1"/>
    <property type="molecule type" value="Genomic_DNA"/>
</dbReference>
<feature type="compositionally biased region" description="Basic and acidic residues" evidence="1">
    <location>
        <begin position="1"/>
        <end position="10"/>
    </location>
</feature>
<evidence type="ECO:0000256" key="1">
    <source>
        <dbReference type="SAM" id="MobiDB-lite"/>
    </source>
</evidence>
<organism evidence="2 3">
    <name type="scientific">Verticillium longisporum</name>
    <name type="common">Verticillium dahliae var. longisporum</name>
    <dbReference type="NCBI Taxonomy" id="100787"/>
    <lineage>
        <taxon>Eukaryota</taxon>
        <taxon>Fungi</taxon>
        <taxon>Dikarya</taxon>
        <taxon>Ascomycota</taxon>
        <taxon>Pezizomycotina</taxon>
        <taxon>Sordariomycetes</taxon>
        <taxon>Hypocreomycetidae</taxon>
        <taxon>Glomerellales</taxon>
        <taxon>Plectosphaerellaceae</taxon>
        <taxon>Verticillium</taxon>
    </lineage>
</organism>
<feature type="non-terminal residue" evidence="2">
    <location>
        <position position="1"/>
    </location>
</feature>
<gene>
    <name evidence="2" type="ORF">BN1723_019148</name>
</gene>
<protein>
    <submittedName>
        <fullName evidence="2">Uncharacterized protein</fullName>
    </submittedName>
</protein>
<proteinExistence type="predicted"/>
<accession>A0A0G4N9P3</accession>
<name>A0A0G4N9P3_VERLO</name>
<evidence type="ECO:0000313" key="2">
    <source>
        <dbReference type="EMBL" id="CRK43296.1"/>
    </source>
</evidence>
<evidence type="ECO:0000313" key="3">
    <source>
        <dbReference type="Proteomes" id="UP000045706"/>
    </source>
</evidence>